<organism evidence="1 2">
    <name type="scientific">Marinobacter maroccanus</name>
    <dbReference type="NCBI Taxonomy" id="2055143"/>
    <lineage>
        <taxon>Bacteria</taxon>
        <taxon>Pseudomonadati</taxon>
        <taxon>Pseudomonadota</taxon>
        <taxon>Gammaproteobacteria</taxon>
        <taxon>Pseudomonadales</taxon>
        <taxon>Marinobacteraceae</taxon>
        <taxon>Marinobacter</taxon>
    </lineage>
</organism>
<dbReference type="AlphaFoldDB" id="A0A2S5ZAV4"/>
<keyword evidence="2" id="KW-1185">Reference proteome</keyword>
<dbReference type="EMBL" id="PSSX01000006">
    <property type="protein sequence ID" value="PPI84537.1"/>
    <property type="molecule type" value="Genomic_DNA"/>
</dbReference>
<proteinExistence type="predicted"/>
<protein>
    <submittedName>
        <fullName evidence="1">Uncharacterized protein</fullName>
    </submittedName>
</protein>
<accession>A0A2S5ZAV4</accession>
<dbReference type="Proteomes" id="UP000239917">
    <property type="component" value="Unassembled WGS sequence"/>
</dbReference>
<gene>
    <name evidence="1" type="ORF">KEHDKFFH_09720</name>
</gene>
<evidence type="ECO:0000313" key="1">
    <source>
        <dbReference type="EMBL" id="PPI84537.1"/>
    </source>
</evidence>
<evidence type="ECO:0000313" key="2">
    <source>
        <dbReference type="Proteomes" id="UP000239917"/>
    </source>
</evidence>
<sequence>MMHHAQCVIDVSAHTLMTVGLQIDGTDAICGAMEVTIIRGVLMRRCGRNKAYSDGKCQARDCIHDMTPFGPCYWWSRHVYCGQSLNANCQLLALHAQLTAFNLLLSWLLCELTADVVKKRKTGNDLFLGGYNNIEWANGIDCVFRWHPDNKPRAPQR</sequence>
<name>A0A2S5ZAV4_9GAMM</name>
<comment type="caution">
    <text evidence="1">The sequence shown here is derived from an EMBL/GenBank/DDBJ whole genome shotgun (WGS) entry which is preliminary data.</text>
</comment>
<reference evidence="1 2" key="1">
    <citation type="submission" date="2018-01" db="EMBL/GenBank/DDBJ databases">
        <title>Complete genome sequences of the type strains of Marinobacter flavimaris and Marinobacter maroccanus.</title>
        <authorList>
            <person name="Palau M."/>
            <person name="Boujida N."/>
            <person name="Manresa A."/>
            <person name="Minana-Galbis D."/>
        </authorList>
    </citation>
    <scope>NUCLEOTIDE SEQUENCE [LARGE SCALE GENOMIC DNA]</scope>
    <source>
        <strain evidence="1 2">N4</strain>
    </source>
</reference>